<dbReference type="EMBL" id="AKAU01000135">
    <property type="protein sequence ID" value="EIM97999.1"/>
    <property type="molecule type" value="Genomic_DNA"/>
</dbReference>
<gene>
    <name evidence="1" type="ORF">WQE_26280</name>
</gene>
<comment type="caution">
    <text evidence="1">The sequence shown here is derived from an EMBL/GenBank/DDBJ whole genome shotgun (WGS) entry which is preliminary data.</text>
</comment>
<organism evidence="1 2">
    <name type="scientific">Paraburkholderia hospita</name>
    <dbReference type="NCBI Taxonomy" id="169430"/>
    <lineage>
        <taxon>Bacteria</taxon>
        <taxon>Pseudomonadati</taxon>
        <taxon>Pseudomonadota</taxon>
        <taxon>Betaproteobacteria</taxon>
        <taxon>Burkholderiales</taxon>
        <taxon>Burkholderiaceae</taxon>
        <taxon>Paraburkholderia</taxon>
    </lineage>
</organism>
<name>A0ABP2PKM0_9BURK</name>
<proteinExistence type="predicted"/>
<sequence length="69" mass="7545">MTDSDPSQRTLCNQVADLGLPIAAVLTGAGHRFWEYWTALVASYFADSVMSIDSNHRFNRSGSGRLAPD</sequence>
<dbReference type="RefSeq" id="WP_007586311.1">
    <property type="nucleotide sequence ID" value="NZ_AKAU01000135.1"/>
</dbReference>
<accession>A0ABP2PKM0</accession>
<keyword evidence="2" id="KW-1185">Reference proteome</keyword>
<reference evidence="1 2" key="1">
    <citation type="journal article" date="2012" name="J. Bacteriol.">
        <title>Draft Genome Sequence of the Soil Bacterium Burkholderia terrae Strain BS001, Which Interacts with Fungal Surface Structures.</title>
        <authorList>
            <person name="Nazir R."/>
            <person name="Hansen M.A."/>
            <person name="Sorensen S."/>
            <person name="van Elsas J.D."/>
        </authorList>
    </citation>
    <scope>NUCLEOTIDE SEQUENCE [LARGE SCALE GENOMIC DNA]</scope>
    <source>
        <strain evidence="1 2">BS001</strain>
    </source>
</reference>
<evidence type="ECO:0000313" key="1">
    <source>
        <dbReference type="EMBL" id="EIM97999.1"/>
    </source>
</evidence>
<dbReference type="Proteomes" id="UP000004980">
    <property type="component" value="Unassembled WGS sequence"/>
</dbReference>
<protein>
    <submittedName>
        <fullName evidence="1">Uncharacterized protein</fullName>
    </submittedName>
</protein>
<evidence type="ECO:0000313" key="2">
    <source>
        <dbReference type="Proteomes" id="UP000004980"/>
    </source>
</evidence>